<name>A0A4S8MDZ1_DENBC</name>
<keyword evidence="2" id="KW-1185">Reference proteome</keyword>
<reference evidence="1 2" key="1">
    <citation type="journal article" date="2019" name="Nat. Ecol. Evol.">
        <title>Megaphylogeny resolves global patterns of mushroom evolution.</title>
        <authorList>
            <person name="Varga T."/>
            <person name="Krizsan K."/>
            <person name="Foldi C."/>
            <person name="Dima B."/>
            <person name="Sanchez-Garcia M."/>
            <person name="Sanchez-Ramirez S."/>
            <person name="Szollosi G.J."/>
            <person name="Szarkandi J.G."/>
            <person name="Papp V."/>
            <person name="Albert L."/>
            <person name="Andreopoulos W."/>
            <person name="Angelini C."/>
            <person name="Antonin V."/>
            <person name="Barry K.W."/>
            <person name="Bougher N.L."/>
            <person name="Buchanan P."/>
            <person name="Buyck B."/>
            <person name="Bense V."/>
            <person name="Catcheside P."/>
            <person name="Chovatia M."/>
            <person name="Cooper J."/>
            <person name="Damon W."/>
            <person name="Desjardin D."/>
            <person name="Finy P."/>
            <person name="Geml J."/>
            <person name="Haridas S."/>
            <person name="Hughes K."/>
            <person name="Justo A."/>
            <person name="Karasinski D."/>
            <person name="Kautmanova I."/>
            <person name="Kiss B."/>
            <person name="Kocsube S."/>
            <person name="Kotiranta H."/>
            <person name="LaButti K.M."/>
            <person name="Lechner B.E."/>
            <person name="Liimatainen K."/>
            <person name="Lipzen A."/>
            <person name="Lukacs Z."/>
            <person name="Mihaltcheva S."/>
            <person name="Morgado L.N."/>
            <person name="Niskanen T."/>
            <person name="Noordeloos M.E."/>
            <person name="Ohm R.A."/>
            <person name="Ortiz-Santana B."/>
            <person name="Ovrebo C."/>
            <person name="Racz N."/>
            <person name="Riley R."/>
            <person name="Savchenko A."/>
            <person name="Shiryaev A."/>
            <person name="Soop K."/>
            <person name="Spirin V."/>
            <person name="Szebenyi C."/>
            <person name="Tomsovsky M."/>
            <person name="Tulloss R.E."/>
            <person name="Uehling J."/>
            <person name="Grigoriev I.V."/>
            <person name="Vagvolgyi C."/>
            <person name="Papp T."/>
            <person name="Martin F.M."/>
            <person name="Miettinen O."/>
            <person name="Hibbett D.S."/>
            <person name="Nagy L.G."/>
        </authorList>
    </citation>
    <scope>NUCLEOTIDE SEQUENCE [LARGE SCALE GENOMIC DNA]</scope>
    <source>
        <strain evidence="1 2">CBS 962.96</strain>
    </source>
</reference>
<dbReference type="AlphaFoldDB" id="A0A4S8MDZ1"/>
<evidence type="ECO:0000313" key="1">
    <source>
        <dbReference type="EMBL" id="THV00767.1"/>
    </source>
</evidence>
<proteinExistence type="predicted"/>
<dbReference type="EMBL" id="ML179099">
    <property type="protein sequence ID" value="THV00767.1"/>
    <property type="molecule type" value="Genomic_DNA"/>
</dbReference>
<dbReference type="Proteomes" id="UP000297245">
    <property type="component" value="Unassembled WGS sequence"/>
</dbReference>
<gene>
    <name evidence="1" type="ORF">K435DRAFT_793859</name>
</gene>
<protein>
    <submittedName>
        <fullName evidence="1">Uncharacterized protein</fullName>
    </submittedName>
</protein>
<accession>A0A4S8MDZ1</accession>
<sequence>MKKRDPLIPATPEKVLTKVGSKSLHSAIGGERGGVDESEGSGRPFVCKMFVGGERDQIRAWWSQQKLSQSCVVADACEDVEADGLGGRVKLLQGDGHGLKLVFKFEYIGSHVKADEMGDIRYNVRERVFVEGGARERPRLKGLGRDCGKFRWNCNTYVTTRLVLSGQVDVLDQTANTPRWLDPYLAKTPVNWSTGFDINKSHLLRLTSVHEPDEEPQSGGRKSRIV</sequence>
<evidence type="ECO:0000313" key="2">
    <source>
        <dbReference type="Proteomes" id="UP000297245"/>
    </source>
</evidence>
<organism evidence="1 2">
    <name type="scientific">Dendrothele bispora (strain CBS 962.96)</name>
    <dbReference type="NCBI Taxonomy" id="1314807"/>
    <lineage>
        <taxon>Eukaryota</taxon>
        <taxon>Fungi</taxon>
        <taxon>Dikarya</taxon>
        <taxon>Basidiomycota</taxon>
        <taxon>Agaricomycotina</taxon>
        <taxon>Agaricomycetes</taxon>
        <taxon>Agaricomycetidae</taxon>
        <taxon>Agaricales</taxon>
        <taxon>Agaricales incertae sedis</taxon>
        <taxon>Dendrothele</taxon>
    </lineage>
</organism>